<dbReference type="VEuPathDB" id="VectorBase:ISCI017693"/>
<evidence type="ECO:0000259" key="1">
    <source>
        <dbReference type="Pfam" id="PF20146"/>
    </source>
</evidence>
<accession>B7PDI4</accession>
<dbReference type="HOGENOM" id="CLU_2226055_0_0_1"/>
<reference evidence="2 4" key="1">
    <citation type="submission" date="2008-03" db="EMBL/GenBank/DDBJ databases">
        <title>Annotation of Ixodes scapularis.</title>
        <authorList>
            <consortium name="Ixodes scapularis Genome Project Consortium"/>
            <person name="Caler E."/>
            <person name="Hannick L.I."/>
            <person name="Bidwell S."/>
            <person name="Joardar V."/>
            <person name="Thiagarajan M."/>
            <person name="Amedeo P."/>
            <person name="Galinsky K.J."/>
            <person name="Schobel S."/>
            <person name="Inman J."/>
            <person name="Hostetler J."/>
            <person name="Miller J."/>
            <person name="Hammond M."/>
            <person name="Megy K."/>
            <person name="Lawson D."/>
            <person name="Kodira C."/>
            <person name="Sutton G."/>
            <person name="Meyer J."/>
            <person name="Hill C.A."/>
            <person name="Birren B."/>
            <person name="Nene V."/>
            <person name="Collins F."/>
            <person name="Alarcon-Chaidez F."/>
            <person name="Wikel S."/>
            <person name="Strausberg R."/>
        </authorList>
    </citation>
    <scope>NUCLEOTIDE SEQUENCE [LARGE SCALE GENOMIC DNA]</scope>
    <source>
        <strain evidence="4">Wikel</strain>
        <strain evidence="2">Wikel colony</strain>
    </source>
</reference>
<feature type="domain" description="Nose resistant-to-fluoxetine protein N-terminal" evidence="1">
    <location>
        <begin position="22"/>
        <end position="89"/>
    </location>
</feature>
<dbReference type="PaxDb" id="6945-B7PDI4"/>
<dbReference type="EnsemblMetazoa" id="ISCW003041-RA">
    <property type="protein sequence ID" value="ISCW003041-PA"/>
    <property type="gene ID" value="ISCW003041"/>
</dbReference>
<reference evidence="3" key="2">
    <citation type="submission" date="2020-05" db="UniProtKB">
        <authorList>
            <consortium name="EnsemblMetazoa"/>
        </authorList>
    </citation>
    <scope>IDENTIFICATION</scope>
    <source>
        <strain evidence="3">wikel</strain>
    </source>
</reference>
<keyword evidence="4" id="KW-1185">Reference proteome</keyword>
<dbReference type="AlphaFoldDB" id="B7PDI4"/>
<dbReference type="Proteomes" id="UP000001555">
    <property type="component" value="Unassembled WGS sequence"/>
</dbReference>
<dbReference type="InParanoid" id="B7PDI4"/>
<evidence type="ECO:0000313" key="3">
    <source>
        <dbReference type="EnsemblMetazoa" id="ISCW003041-PA"/>
    </source>
</evidence>
<proteinExistence type="predicted"/>
<evidence type="ECO:0000313" key="4">
    <source>
        <dbReference type="Proteomes" id="UP000001555"/>
    </source>
</evidence>
<dbReference type="InterPro" id="IPR006621">
    <property type="entry name" value="Nose-resist-to-fluoxetine_N"/>
</dbReference>
<dbReference type="VEuPathDB" id="VectorBase:ISCW003041"/>
<name>B7PDI4_IXOSC</name>
<gene>
    <name evidence="2" type="ORF">IscW_ISCW003041</name>
</gene>
<dbReference type="EMBL" id="ABJB010654775">
    <property type="status" value="NOT_ANNOTATED_CDS"/>
    <property type="molecule type" value="Genomic_DNA"/>
</dbReference>
<evidence type="ECO:0000313" key="2">
    <source>
        <dbReference type="EMBL" id="EEC04656.1"/>
    </source>
</evidence>
<organism>
    <name type="scientific">Ixodes scapularis</name>
    <name type="common">Black-legged tick</name>
    <name type="synonym">Deer tick</name>
    <dbReference type="NCBI Taxonomy" id="6945"/>
    <lineage>
        <taxon>Eukaryota</taxon>
        <taxon>Metazoa</taxon>
        <taxon>Ecdysozoa</taxon>
        <taxon>Arthropoda</taxon>
        <taxon>Chelicerata</taxon>
        <taxon>Arachnida</taxon>
        <taxon>Acari</taxon>
        <taxon>Parasitiformes</taxon>
        <taxon>Ixodida</taxon>
        <taxon>Ixodoidea</taxon>
        <taxon>Ixodidae</taxon>
        <taxon>Ixodinae</taxon>
        <taxon>Ixodes</taxon>
    </lineage>
</organism>
<dbReference type="Pfam" id="PF20146">
    <property type="entry name" value="NRF"/>
    <property type="match status" value="1"/>
</dbReference>
<sequence length="106" mass="12114">MNDAEIYAVFKWTSPAVRPINRVLDATGRPAAGTLEGTLSDFGNYDECLKIRLMDDYSGEETFRGKYCTLKFAAPMPPKPERLNYHQNLFNTTLDEGGVRKLLYMW</sequence>
<dbReference type="EMBL" id="DS689930">
    <property type="protein sequence ID" value="EEC04656.1"/>
    <property type="molecule type" value="Genomic_DNA"/>
</dbReference>
<protein>
    <recommendedName>
        <fullName evidence="1">Nose resistant-to-fluoxetine protein N-terminal domain-containing protein</fullName>
    </recommendedName>
</protein>